<organism evidence="2 3">
    <name type="scientific">Arthrobacter subterraneus</name>
    <dbReference type="NCBI Taxonomy" id="335973"/>
    <lineage>
        <taxon>Bacteria</taxon>
        <taxon>Bacillati</taxon>
        <taxon>Actinomycetota</taxon>
        <taxon>Actinomycetes</taxon>
        <taxon>Micrococcales</taxon>
        <taxon>Micrococcaceae</taxon>
        <taxon>Arthrobacter</taxon>
    </lineage>
</organism>
<keyword evidence="2" id="KW-0808">Transferase</keyword>
<dbReference type="SUPFAM" id="SSF56112">
    <property type="entry name" value="Protein kinase-like (PK-like)"/>
    <property type="match status" value="1"/>
</dbReference>
<sequence>MTSPAPHPSELWKSAAWRSRVESWVSQVLATFNIEQRGPVSEPRIRFWSVQLTVPTDHGKLWFKENNPGQFQEASIIAALAEIAPDHVVTPLAIEPTKGWMIAPDHGATLATLNSTDYALWSRVLTDFADLQQQAAAYGEKLKEAGLASLDPGIAGNFVSNQLLLHTGLPEEHPLHLDAGQADRIYASVPAIEEAAAQLSALGVPLSLEHNDLHPNNAFIPGSSTDPLRFFDFGDSYWAHPFSSLYVPLGAMMESWETGPDDARIRRVLTAYLEQWSGYAPLPQLREALEPALQLGRLNRYASWLRLLIHADDDAMLEYGPHALSYLQTVTDPVL</sequence>
<dbReference type="AlphaFoldDB" id="A0A1G8IMZ1"/>
<feature type="domain" description="Aminoglycoside phosphotransferase" evidence="1">
    <location>
        <begin position="170"/>
        <end position="282"/>
    </location>
</feature>
<dbReference type="Pfam" id="PF01636">
    <property type="entry name" value="APH"/>
    <property type="match status" value="1"/>
</dbReference>
<dbReference type="GO" id="GO:0016740">
    <property type="term" value="F:transferase activity"/>
    <property type="evidence" value="ECO:0007669"/>
    <property type="project" value="UniProtKB-KW"/>
</dbReference>
<dbReference type="EMBL" id="FNDT01000007">
    <property type="protein sequence ID" value="SDI19880.1"/>
    <property type="molecule type" value="Genomic_DNA"/>
</dbReference>
<dbReference type="RefSeq" id="WP_090586307.1">
    <property type="nucleotide sequence ID" value="NZ_FNDT01000007.1"/>
</dbReference>
<reference evidence="2 3" key="1">
    <citation type="submission" date="2016-10" db="EMBL/GenBank/DDBJ databases">
        <authorList>
            <person name="de Groot N.N."/>
        </authorList>
    </citation>
    <scope>NUCLEOTIDE SEQUENCE [LARGE SCALE GENOMIC DNA]</scope>
    <source>
        <strain evidence="2 3">NP_1H</strain>
    </source>
</reference>
<protein>
    <submittedName>
        <fullName evidence="2">Phosphotransferase enzyme family protein</fullName>
    </submittedName>
</protein>
<evidence type="ECO:0000313" key="2">
    <source>
        <dbReference type="EMBL" id="SDI19880.1"/>
    </source>
</evidence>
<keyword evidence="3" id="KW-1185">Reference proteome</keyword>
<dbReference type="Proteomes" id="UP000199258">
    <property type="component" value="Unassembled WGS sequence"/>
</dbReference>
<dbReference type="InterPro" id="IPR011009">
    <property type="entry name" value="Kinase-like_dom_sf"/>
</dbReference>
<dbReference type="OrthoDB" id="101887at2"/>
<dbReference type="STRING" id="335973.SAMN04488693_10771"/>
<gene>
    <name evidence="2" type="ORF">SAMN04488693_10771</name>
</gene>
<proteinExistence type="predicted"/>
<evidence type="ECO:0000313" key="3">
    <source>
        <dbReference type="Proteomes" id="UP000199258"/>
    </source>
</evidence>
<dbReference type="InterPro" id="IPR002575">
    <property type="entry name" value="Aminoglycoside_PTrfase"/>
</dbReference>
<accession>A0A1G8IMZ1</accession>
<name>A0A1G8IMZ1_9MICC</name>
<evidence type="ECO:0000259" key="1">
    <source>
        <dbReference type="Pfam" id="PF01636"/>
    </source>
</evidence>